<feature type="chain" id="PRO_5046572612" description="Lipoprotein" evidence="1">
    <location>
        <begin position="24"/>
        <end position="229"/>
    </location>
</feature>
<evidence type="ECO:0000256" key="1">
    <source>
        <dbReference type="SAM" id="SignalP"/>
    </source>
</evidence>
<evidence type="ECO:0000313" key="2">
    <source>
        <dbReference type="EMBL" id="GHB41739.1"/>
    </source>
</evidence>
<accession>A0ABQ3EKW1</accession>
<evidence type="ECO:0000313" key="3">
    <source>
        <dbReference type="Proteomes" id="UP000642673"/>
    </source>
</evidence>
<gene>
    <name evidence="2" type="ORF">GCM10010347_09320</name>
</gene>
<feature type="signal peptide" evidence="1">
    <location>
        <begin position="1"/>
        <end position="23"/>
    </location>
</feature>
<reference evidence="3" key="1">
    <citation type="journal article" date="2019" name="Int. J. Syst. Evol. Microbiol.">
        <title>The Global Catalogue of Microorganisms (GCM) 10K type strain sequencing project: providing services to taxonomists for standard genome sequencing and annotation.</title>
        <authorList>
            <consortium name="The Broad Institute Genomics Platform"/>
            <consortium name="The Broad Institute Genome Sequencing Center for Infectious Disease"/>
            <person name="Wu L."/>
            <person name="Ma J."/>
        </authorList>
    </citation>
    <scope>NUCLEOTIDE SEQUENCE [LARGE SCALE GENOMIC DNA]</scope>
    <source>
        <strain evidence="3">JCM 4738</strain>
    </source>
</reference>
<evidence type="ECO:0008006" key="4">
    <source>
        <dbReference type="Google" id="ProtNLM"/>
    </source>
</evidence>
<name>A0ABQ3EKW1_9ACTN</name>
<keyword evidence="3" id="KW-1185">Reference proteome</keyword>
<dbReference type="EMBL" id="BMVP01000001">
    <property type="protein sequence ID" value="GHB41739.1"/>
    <property type="molecule type" value="Genomic_DNA"/>
</dbReference>
<organism evidence="2 3">
    <name type="scientific">Streptomyces cirratus</name>
    <dbReference type="NCBI Taxonomy" id="68187"/>
    <lineage>
        <taxon>Bacteria</taxon>
        <taxon>Bacillati</taxon>
        <taxon>Actinomycetota</taxon>
        <taxon>Actinomycetes</taxon>
        <taxon>Kitasatosporales</taxon>
        <taxon>Streptomycetaceae</taxon>
        <taxon>Streptomyces</taxon>
    </lineage>
</organism>
<sequence length="229" mass="24843">MIRRRSKAPILLSWLVVSVSVSGCGVEEPPPGPSEVFAADVCSEGLLNQDAVHALELLTGVGTPFQPPKNVGDVAWVAGVLERGYAKNRASLGGEVCRARPVDRKNRRDLSVSFEIEHELTRMDEHTESGQGYYWEYDLGRNALSSAKQGRLFFDCASSRLAGPDKAVPIRVNVDTLGPPADVDPRALREANLTIVHSAARAMAKEMGCKDNGNLPEQLVIKEKAAPTR</sequence>
<protein>
    <recommendedName>
        <fullName evidence="4">Lipoprotein</fullName>
    </recommendedName>
</protein>
<proteinExistence type="predicted"/>
<dbReference type="RefSeq" id="WP_190182654.1">
    <property type="nucleotide sequence ID" value="NZ_BMVP01000001.1"/>
</dbReference>
<comment type="caution">
    <text evidence="2">The sequence shown here is derived from an EMBL/GenBank/DDBJ whole genome shotgun (WGS) entry which is preliminary data.</text>
</comment>
<dbReference type="PROSITE" id="PS51257">
    <property type="entry name" value="PROKAR_LIPOPROTEIN"/>
    <property type="match status" value="1"/>
</dbReference>
<keyword evidence="1" id="KW-0732">Signal</keyword>
<dbReference type="Proteomes" id="UP000642673">
    <property type="component" value="Unassembled WGS sequence"/>
</dbReference>